<dbReference type="EMBL" id="JAFEMC010000006">
    <property type="protein sequence ID" value="MBM6578248.1"/>
    <property type="molecule type" value="Genomic_DNA"/>
</dbReference>
<dbReference type="PROSITE" id="PS51257">
    <property type="entry name" value="PROKAR_LIPOPROTEIN"/>
    <property type="match status" value="1"/>
</dbReference>
<protein>
    <recommendedName>
        <fullName evidence="1">SCP domain-containing protein</fullName>
    </recommendedName>
</protein>
<sequence>MRGKLWIAALLLLASCTDGPRRVVEPRTDAAPAPRGAALLRATMLDGQNAERATLGLPPLTWDPTLVTSARAYALEMTRIGRFRHADQPPGPDHEGENLWTGTTRAYTYQEMLGHWLDERKVFVNGITPAFSTTGDYRDASHYAQIVWRNSQRLGCAMAGDAQNEYLVCRYSPTGNVVGERVY</sequence>
<feature type="domain" description="SCP" evidence="1">
    <location>
        <begin position="39"/>
        <end position="179"/>
    </location>
</feature>
<reference evidence="2 3" key="1">
    <citation type="submission" date="2020-12" db="EMBL/GenBank/DDBJ databases">
        <title>Sphingomonas sp.</title>
        <authorList>
            <person name="Kim M.K."/>
        </authorList>
    </citation>
    <scope>NUCLEOTIDE SEQUENCE [LARGE SCALE GENOMIC DNA]</scope>
    <source>
        <strain evidence="2 3">BT552</strain>
    </source>
</reference>
<dbReference type="Proteomes" id="UP000763641">
    <property type="component" value="Unassembled WGS sequence"/>
</dbReference>
<dbReference type="InterPro" id="IPR035940">
    <property type="entry name" value="CAP_sf"/>
</dbReference>
<dbReference type="InterPro" id="IPR001283">
    <property type="entry name" value="CRISP-related"/>
</dbReference>
<proteinExistence type="predicted"/>
<name>A0ABS2DBG0_9SPHN</name>
<dbReference type="PROSITE" id="PS01010">
    <property type="entry name" value="CRISP_2"/>
    <property type="match status" value="1"/>
</dbReference>
<dbReference type="Pfam" id="PF00188">
    <property type="entry name" value="CAP"/>
    <property type="match status" value="1"/>
</dbReference>
<evidence type="ECO:0000313" key="2">
    <source>
        <dbReference type="EMBL" id="MBM6578248.1"/>
    </source>
</evidence>
<accession>A0ABS2DBG0</accession>
<gene>
    <name evidence="2" type="ORF">ILT43_17835</name>
</gene>
<dbReference type="PRINTS" id="PR00837">
    <property type="entry name" value="V5TPXLIKE"/>
</dbReference>
<dbReference type="SUPFAM" id="SSF55797">
    <property type="entry name" value="PR-1-like"/>
    <property type="match status" value="1"/>
</dbReference>
<keyword evidence="3" id="KW-1185">Reference proteome</keyword>
<dbReference type="Gene3D" id="3.40.33.10">
    <property type="entry name" value="CAP"/>
    <property type="match status" value="1"/>
</dbReference>
<organism evidence="2 3">
    <name type="scientific">Sphingomonas longa</name>
    <dbReference type="NCBI Taxonomy" id="2778730"/>
    <lineage>
        <taxon>Bacteria</taxon>
        <taxon>Pseudomonadati</taxon>
        <taxon>Pseudomonadota</taxon>
        <taxon>Alphaproteobacteria</taxon>
        <taxon>Sphingomonadales</taxon>
        <taxon>Sphingomonadaceae</taxon>
        <taxon>Sphingomonas</taxon>
    </lineage>
</organism>
<comment type="caution">
    <text evidence="2">The sequence shown here is derived from an EMBL/GenBank/DDBJ whole genome shotgun (WGS) entry which is preliminary data.</text>
</comment>
<dbReference type="InterPro" id="IPR014044">
    <property type="entry name" value="CAP_dom"/>
</dbReference>
<evidence type="ECO:0000313" key="3">
    <source>
        <dbReference type="Proteomes" id="UP000763641"/>
    </source>
</evidence>
<dbReference type="PANTHER" id="PTHR10334">
    <property type="entry name" value="CYSTEINE-RICH SECRETORY PROTEIN-RELATED"/>
    <property type="match status" value="1"/>
</dbReference>
<dbReference type="InterPro" id="IPR018244">
    <property type="entry name" value="Allrgn_V5/Tpx1_CS"/>
</dbReference>
<dbReference type="RefSeq" id="WP_204200338.1">
    <property type="nucleotide sequence ID" value="NZ_JAFEMC010000006.1"/>
</dbReference>
<evidence type="ECO:0000259" key="1">
    <source>
        <dbReference type="SMART" id="SM00198"/>
    </source>
</evidence>
<dbReference type="SMART" id="SM00198">
    <property type="entry name" value="SCP"/>
    <property type="match status" value="1"/>
</dbReference>